<sequence length="1348" mass="140618">MISFRPALKTAASIVVSFVLVLGLTSPVLADDAVTPAPASTAPGEAPLEQSQVPELPSPAAPTDDAPDPIAPAPSVPATPGITAATQSVVKNFDPTGKPVIAATEFSDTYAGPDGMKIAAVSSTPINIQDSSAPGNTDGWVPIQTDLQTTGAWSWLGQGGAKVDEYPLHPQFSQYADDSNVVEMTKNGNTIGFTLEGAAHSVLERDLSPWSDSKNYLEYTNVFPNTDLVYDVTDAGVNEALRLNSKPETAPVWTWQVDAAGLTAVKNDDGGITFSDATGASAFSIPAPTMWDSSGTYNKADASAPVRLSLLQQGASYLISVAPDKAWLADPARVYPVSVDPSLGSSDDDSEMAYRTTDGVHTNLTNTNNHVWIGNSNGNGVWRTVVHYNYEQFFGYQIVGADIAVTGVSGAYSRDRHGAAVNDGLCFGPNCGGDPLGTFTVDNASGGNTDPGDTRLGYRISDWVAAGQAGHQLLLAGDETPGQYTLKVIDTRLYVGYKPYPSAGTSPAPSDGATNTSLTPTLSVGGESDPEGNGLWRLTRVSTSPGVDSGPYVFDSGWGGDGPVTVPKNILQPGTTYYWRSWVHDAYYDYYAGHPVWPNTPVFSFTTDDPAKADGASASPPDKAVVATTQPTFSVAAPTAPDGLAFQYRFNVTTSSDASTGQVVSSGWQSSPTWTPTDSTSLQDGGTYSWAVQTKNSAQVFTPQWAKSFSINKRIGAGGPSPSDSAGPVAVNLANGNVNMTFASPTVATVGGSMGMGFSYNSQAPSNAGLNADYFNGMPATPTTSAADFAGATKVLSRVDPQINFDWSDGNNGTPGSPAPGVVDTDHFLARWTGFIRSPDATATQYQFGYLRDDGVQIFVNGTTMVDQWNTAAEISWGAGTTALSTTPVPLKVQYYENGGSAAMQLLVRKQGDTGPGMIVPASWFTRTISTLPTGWSASTPVAGPSGFYSSAQISDSSVVLTDASGAVHTYTKKAQGGYAAPAGENGILTLNAAGQVNLTDESGTVYLFNSAGKVSQVSSPQEALKPAAPVVQFRSDTGAVDTISDRLSAVTPGSASTAYSRQVKFVYTTDTPAQAGLSGADLVGGRVCKTDPGSFTATAALTTGPLLCRIIYPGHVEGAPDFTELEYDANGYLVRITNPGNAQSTFQYDAQGRVTTIRNVLQNDWLLATSPARAATSTNATTIAYDSTGRATKVALPAPDGVTASTQPTKTYTYGDSLATPVADTTYLDVVDHTSGTPLPNTRVGTGHAQTVTFDAMLRTLTSTSAMGLASNTVWNEKDQTLSVTNPQGLESTTLYDSQNRATDAYGPAATSCFAADRTPTVTTACASTTAHTHTGYDENLQGLNVA</sequence>
<feature type="signal peptide" evidence="2">
    <location>
        <begin position="1"/>
        <end position="30"/>
    </location>
</feature>
<feature type="domain" description="PA14" evidence="3">
    <location>
        <begin position="765"/>
        <end position="924"/>
    </location>
</feature>
<dbReference type="Gene3D" id="2.60.40.10">
    <property type="entry name" value="Immunoglobulins"/>
    <property type="match status" value="1"/>
</dbReference>
<dbReference type="InterPro" id="IPR031325">
    <property type="entry name" value="RHS_repeat"/>
</dbReference>
<dbReference type="Pfam" id="PF05593">
    <property type="entry name" value="RHS_repeat"/>
    <property type="match status" value="1"/>
</dbReference>
<protein>
    <recommendedName>
        <fullName evidence="3">PA14 domain-containing protein</fullName>
    </recommendedName>
</protein>
<evidence type="ECO:0000313" key="4">
    <source>
        <dbReference type="EMBL" id="GGF36056.1"/>
    </source>
</evidence>
<gene>
    <name evidence="4" type="ORF">GCM10011399_31250</name>
</gene>
<dbReference type="GO" id="GO:0005975">
    <property type="term" value="P:carbohydrate metabolic process"/>
    <property type="evidence" value="ECO:0007669"/>
    <property type="project" value="UniProtKB-ARBA"/>
</dbReference>
<accession>A0A917BCJ7</accession>
<proteinExistence type="predicted"/>
<dbReference type="Proteomes" id="UP000598775">
    <property type="component" value="Unassembled WGS sequence"/>
</dbReference>
<keyword evidence="2" id="KW-0732">Signal</keyword>
<feature type="region of interest" description="Disordered" evidence="1">
    <location>
        <begin position="504"/>
        <end position="533"/>
    </location>
</feature>
<dbReference type="SUPFAM" id="SSF56988">
    <property type="entry name" value="Anthrax protective antigen"/>
    <property type="match status" value="1"/>
</dbReference>
<dbReference type="EMBL" id="BMGP01000006">
    <property type="protein sequence ID" value="GGF36056.1"/>
    <property type="molecule type" value="Genomic_DNA"/>
</dbReference>
<dbReference type="NCBIfam" id="TIGR01643">
    <property type="entry name" value="YD_repeat_2x"/>
    <property type="match status" value="1"/>
</dbReference>
<reference evidence="4 5" key="1">
    <citation type="journal article" date="2014" name="Int. J. Syst. Evol. Microbiol.">
        <title>Complete genome sequence of Corynebacterium casei LMG S-19264T (=DSM 44701T), isolated from a smear-ripened cheese.</title>
        <authorList>
            <consortium name="US DOE Joint Genome Institute (JGI-PGF)"/>
            <person name="Walter F."/>
            <person name="Albersmeier A."/>
            <person name="Kalinowski J."/>
            <person name="Ruckert C."/>
        </authorList>
    </citation>
    <scope>NUCLEOTIDE SEQUENCE [LARGE SCALE GENOMIC DNA]</scope>
    <source>
        <strain evidence="4 5">CGMCC 1.12976</strain>
    </source>
</reference>
<dbReference type="Gene3D" id="2.180.10.10">
    <property type="entry name" value="RHS repeat-associated core"/>
    <property type="match status" value="1"/>
</dbReference>
<dbReference type="PROSITE" id="PS51820">
    <property type="entry name" value="PA14"/>
    <property type="match status" value="1"/>
</dbReference>
<dbReference type="SMART" id="SM00758">
    <property type="entry name" value="PA14"/>
    <property type="match status" value="1"/>
</dbReference>
<dbReference type="RefSeq" id="WP_188679919.1">
    <property type="nucleotide sequence ID" value="NZ_BMGP01000006.1"/>
</dbReference>
<dbReference type="InterPro" id="IPR011658">
    <property type="entry name" value="PA14_dom"/>
</dbReference>
<evidence type="ECO:0000256" key="2">
    <source>
        <dbReference type="SAM" id="SignalP"/>
    </source>
</evidence>
<feature type="region of interest" description="Disordered" evidence="1">
    <location>
        <begin position="36"/>
        <end position="81"/>
    </location>
</feature>
<dbReference type="InterPro" id="IPR006530">
    <property type="entry name" value="YD"/>
</dbReference>
<feature type="compositionally biased region" description="Polar residues" evidence="1">
    <location>
        <begin position="504"/>
        <end position="522"/>
    </location>
</feature>
<dbReference type="Pfam" id="PF07691">
    <property type="entry name" value="PA14"/>
    <property type="match status" value="1"/>
</dbReference>
<evidence type="ECO:0000256" key="1">
    <source>
        <dbReference type="SAM" id="MobiDB-lite"/>
    </source>
</evidence>
<feature type="compositionally biased region" description="Low complexity" evidence="1">
    <location>
        <begin position="670"/>
        <end position="680"/>
    </location>
</feature>
<feature type="region of interest" description="Disordered" evidence="1">
    <location>
        <begin position="661"/>
        <end position="680"/>
    </location>
</feature>
<comment type="caution">
    <text evidence="4">The sequence shown here is derived from an EMBL/GenBank/DDBJ whole genome shotgun (WGS) entry which is preliminary data.</text>
</comment>
<name>A0A917BCJ7_9MICO</name>
<organism evidence="4 5">
    <name type="scientific">Subtercola lobariae</name>
    <dbReference type="NCBI Taxonomy" id="1588641"/>
    <lineage>
        <taxon>Bacteria</taxon>
        <taxon>Bacillati</taxon>
        <taxon>Actinomycetota</taxon>
        <taxon>Actinomycetes</taxon>
        <taxon>Micrococcales</taxon>
        <taxon>Microbacteriaceae</taxon>
        <taxon>Subtercola</taxon>
    </lineage>
</organism>
<dbReference type="InterPro" id="IPR013783">
    <property type="entry name" value="Ig-like_fold"/>
</dbReference>
<evidence type="ECO:0000313" key="5">
    <source>
        <dbReference type="Proteomes" id="UP000598775"/>
    </source>
</evidence>
<keyword evidence="5" id="KW-1185">Reference proteome</keyword>
<feature type="chain" id="PRO_5036872995" description="PA14 domain-containing protein" evidence="2">
    <location>
        <begin position="31"/>
        <end position="1348"/>
    </location>
</feature>
<evidence type="ECO:0000259" key="3">
    <source>
        <dbReference type="PROSITE" id="PS51820"/>
    </source>
</evidence>
<dbReference type="InterPro" id="IPR037524">
    <property type="entry name" value="PA14/GLEYA"/>
</dbReference>
<dbReference type="Gene3D" id="3.90.182.10">
    <property type="entry name" value="Toxin - Anthrax Protective Antigen,domain 1"/>
    <property type="match status" value="1"/>
</dbReference>